<dbReference type="AlphaFoldDB" id="A0A447SNL6"/>
<proteinExistence type="predicted"/>
<dbReference type="Proteomes" id="UP000268198">
    <property type="component" value="Chromosome"/>
</dbReference>
<dbReference type="SUPFAM" id="SSF53448">
    <property type="entry name" value="Nucleotide-diphospho-sugar transferases"/>
    <property type="match status" value="1"/>
</dbReference>
<gene>
    <name evidence="2" type="ORF">NCTC3438_00457</name>
</gene>
<dbReference type="InterPro" id="IPR029044">
    <property type="entry name" value="Nucleotide-diphossugar_trans"/>
</dbReference>
<dbReference type="PANTHER" id="PTHR43685">
    <property type="entry name" value="GLYCOSYLTRANSFERASE"/>
    <property type="match status" value="1"/>
</dbReference>
<dbReference type="KEGG" id="avt:NCTC3438_00457"/>
<reference evidence="2 3" key="1">
    <citation type="submission" date="2018-12" db="EMBL/GenBank/DDBJ databases">
        <authorList>
            <consortium name="Pathogen Informatics"/>
        </authorList>
    </citation>
    <scope>NUCLEOTIDE SEQUENCE [LARGE SCALE GENOMIC DNA]</scope>
    <source>
        <strain evidence="2 3">NCTC3438</strain>
    </source>
</reference>
<accession>A0A447SNL6</accession>
<evidence type="ECO:0000313" key="3">
    <source>
        <dbReference type="Proteomes" id="UP000268198"/>
    </source>
</evidence>
<name>A0A447SNL6_AVIVO</name>
<organism evidence="2 3">
    <name type="scientific">Avibacterium volantium</name>
    <name type="common">Pasteurella volantium</name>
    <dbReference type="NCBI Taxonomy" id="762"/>
    <lineage>
        <taxon>Bacteria</taxon>
        <taxon>Pseudomonadati</taxon>
        <taxon>Pseudomonadota</taxon>
        <taxon>Gammaproteobacteria</taxon>
        <taxon>Pasteurellales</taxon>
        <taxon>Pasteurellaceae</taxon>
        <taxon>Avibacterium</taxon>
    </lineage>
</organism>
<dbReference type="Gene3D" id="3.90.550.10">
    <property type="entry name" value="Spore Coat Polysaccharide Biosynthesis Protein SpsA, Chain A"/>
    <property type="match status" value="1"/>
</dbReference>
<sequence length="303" mass="34870">MKIALFVPTYNAGELWKSWIQTYQQQKLKADKVIIIDSSSRDKTVELSEQANFEVTVIPTREFNHGGTRNLSASLSKDADIFVFLTQDALLSSPFSLQKIIEPFSDSQVGAVYGRQLPHKDANPLATHARLFNYPDKTIIKSQEDIARLGIKTVFISNSFAAYRASLFRELGGFPDNVIMAEDMHLAARIIGAGYKIAYSTEATVHHSHNYTPWQEFKRYFDTGVFQKQENWIQEKFGKPTGEGRRFVLSEMKYLTKNAPFWIPRAIFTTLFKFIGYKLGTYYGILPKTFIRLFSMHKQYWNK</sequence>
<evidence type="ECO:0000259" key="1">
    <source>
        <dbReference type="Pfam" id="PF00535"/>
    </source>
</evidence>
<dbReference type="InterPro" id="IPR050834">
    <property type="entry name" value="Glycosyltransf_2"/>
</dbReference>
<keyword evidence="3" id="KW-1185">Reference proteome</keyword>
<dbReference type="GO" id="GO:0044010">
    <property type="term" value="P:single-species biofilm formation"/>
    <property type="evidence" value="ECO:0007669"/>
    <property type="project" value="TreeGrafter"/>
</dbReference>
<dbReference type="InterPro" id="IPR001173">
    <property type="entry name" value="Glyco_trans_2-like"/>
</dbReference>
<protein>
    <submittedName>
        <fullName evidence="2">N-glycosyltransferase</fullName>
    </submittedName>
</protein>
<dbReference type="PANTHER" id="PTHR43685:SF13">
    <property type="entry name" value="O ANTIGEN BIOSYNTHESIS RHAMNOSYLTRANSFERASE RFBN"/>
    <property type="match status" value="1"/>
</dbReference>
<dbReference type="OrthoDB" id="9790005at2"/>
<dbReference type="Pfam" id="PF00535">
    <property type="entry name" value="Glycos_transf_2"/>
    <property type="match status" value="1"/>
</dbReference>
<evidence type="ECO:0000313" key="2">
    <source>
        <dbReference type="EMBL" id="VEB22454.1"/>
    </source>
</evidence>
<keyword evidence="2" id="KW-0808">Transferase</keyword>
<feature type="domain" description="Glycosyltransferase 2-like" evidence="1">
    <location>
        <begin position="6"/>
        <end position="171"/>
    </location>
</feature>
<dbReference type="EMBL" id="LR134167">
    <property type="protein sequence ID" value="VEB22454.1"/>
    <property type="molecule type" value="Genomic_DNA"/>
</dbReference>
<dbReference type="GO" id="GO:0016740">
    <property type="term" value="F:transferase activity"/>
    <property type="evidence" value="ECO:0007669"/>
    <property type="project" value="UniProtKB-KW"/>
</dbReference>